<evidence type="ECO:0000259" key="1">
    <source>
        <dbReference type="Pfam" id="PF03732"/>
    </source>
</evidence>
<evidence type="ECO:0000313" key="3">
    <source>
        <dbReference type="Proteomes" id="UP000650582"/>
    </source>
</evidence>
<gene>
    <name evidence="2" type="ORF">RHS04_09385</name>
</gene>
<comment type="caution">
    <text evidence="2">The sequence shown here is derived from an EMBL/GenBank/DDBJ whole genome shotgun (WGS) entry which is preliminary data.</text>
</comment>
<name>A0A8H7LEM6_9AGAM</name>
<dbReference type="AlphaFoldDB" id="A0A8H7LEM6"/>
<proteinExistence type="predicted"/>
<sequence length="313" mass="34410">MATHSWPPSRAAPPIHLGDMGSQLLPAPSVDNYNVGEVSLKRVIHLLCGVQGQLDCLKQKFGKQAKAIKETCSIVKGVSQMVDGIEARIPQAPQPSTPKDPKAPPLVKETPCPLPKTKPKQEAIHLAFTGPTRSIPRLYQPTPVKPILPPMSPLYWAHSVQMPTPPPLAPATATIPQYTAVKVDHPDPYKGKVGSKSKQWLTCMLVWVQLNQRMFPTQVEVLSFLLMNMDNAASAWAHPHLDFLGSHCTIIQTTDNFKREFLAAFGDPDITRAAEHKITSLTQTGTCANYITKFCTLAMELDWNNAALRGQFA</sequence>
<dbReference type="Proteomes" id="UP000650582">
    <property type="component" value="Unassembled WGS sequence"/>
</dbReference>
<feature type="domain" description="Retrotransposon gag" evidence="1">
    <location>
        <begin position="227"/>
        <end position="312"/>
    </location>
</feature>
<dbReference type="InterPro" id="IPR005162">
    <property type="entry name" value="Retrotrans_gag_dom"/>
</dbReference>
<reference evidence="2" key="1">
    <citation type="submission" date="2020-09" db="EMBL/GenBank/DDBJ databases">
        <title>Comparative genome analyses of four rice-infecting Rhizoctonia solani isolates reveal extensive enrichment of homogalacturonan modification genes.</title>
        <authorList>
            <person name="Lee D.-Y."/>
            <person name="Jeon J."/>
            <person name="Kim K.-T."/>
            <person name="Cheong K."/>
            <person name="Song H."/>
            <person name="Choi G."/>
            <person name="Ko J."/>
            <person name="Opiyo S.O."/>
            <person name="Zuo S."/>
            <person name="Madhav S."/>
            <person name="Lee Y.-H."/>
            <person name="Wang G.-L."/>
        </authorList>
    </citation>
    <scope>NUCLEOTIDE SEQUENCE</scope>
    <source>
        <strain evidence="2">AG1-IA YN-7</strain>
    </source>
</reference>
<evidence type="ECO:0000313" key="2">
    <source>
        <dbReference type="EMBL" id="KAF8666656.1"/>
    </source>
</evidence>
<protein>
    <submittedName>
        <fullName evidence="2">Retrotransposon gag protein</fullName>
    </submittedName>
</protein>
<dbReference type="EMBL" id="JACYCC010000398">
    <property type="protein sequence ID" value="KAF8666656.1"/>
    <property type="molecule type" value="Genomic_DNA"/>
</dbReference>
<accession>A0A8H7LEM6</accession>
<dbReference type="Pfam" id="PF03732">
    <property type="entry name" value="Retrotrans_gag"/>
    <property type="match status" value="1"/>
</dbReference>
<organism evidence="2 3">
    <name type="scientific">Rhizoctonia solani</name>
    <dbReference type="NCBI Taxonomy" id="456999"/>
    <lineage>
        <taxon>Eukaryota</taxon>
        <taxon>Fungi</taxon>
        <taxon>Dikarya</taxon>
        <taxon>Basidiomycota</taxon>
        <taxon>Agaricomycotina</taxon>
        <taxon>Agaricomycetes</taxon>
        <taxon>Cantharellales</taxon>
        <taxon>Ceratobasidiaceae</taxon>
        <taxon>Rhizoctonia</taxon>
    </lineage>
</organism>